<accession>A0A5C6RLP4</accession>
<dbReference type="Proteomes" id="UP000321580">
    <property type="component" value="Unassembled WGS sequence"/>
</dbReference>
<feature type="region of interest" description="Disordered" evidence="1">
    <location>
        <begin position="104"/>
        <end position="123"/>
    </location>
</feature>
<comment type="caution">
    <text evidence="4">The sequence shown here is derived from an EMBL/GenBank/DDBJ whole genome shotgun (WGS) entry which is preliminary data.</text>
</comment>
<feature type="chain" id="PRO_5022851717" evidence="2">
    <location>
        <begin position="20"/>
        <end position="777"/>
    </location>
</feature>
<feature type="compositionally biased region" description="Polar residues" evidence="1">
    <location>
        <begin position="108"/>
        <end position="123"/>
    </location>
</feature>
<keyword evidence="2" id="KW-0732">Signal</keyword>
<dbReference type="Gene3D" id="1.10.390.10">
    <property type="entry name" value="Neutral Protease Domain 2"/>
    <property type="match status" value="1"/>
</dbReference>
<evidence type="ECO:0000256" key="1">
    <source>
        <dbReference type="SAM" id="MobiDB-lite"/>
    </source>
</evidence>
<feature type="compositionally biased region" description="Basic and acidic residues" evidence="1">
    <location>
        <begin position="763"/>
        <end position="777"/>
    </location>
</feature>
<dbReference type="OrthoDB" id="9814383at2"/>
<evidence type="ECO:0000259" key="3">
    <source>
        <dbReference type="Pfam" id="PF01433"/>
    </source>
</evidence>
<evidence type="ECO:0000313" key="4">
    <source>
        <dbReference type="EMBL" id="TXB62885.1"/>
    </source>
</evidence>
<dbReference type="AlphaFoldDB" id="A0A5C6RLP4"/>
<organism evidence="4 5">
    <name type="scientific">Phaeodactylibacter luteus</name>
    <dbReference type="NCBI Taxonomy" id="1564516"/>
    <lineage>
        <taxon>Bacteria</taxon>
        <taxon>Pseudomonadati</taxon>
        <taxon>Bacteroidota</taxon>
        <taxon>Saprospiria</taxon>
        <taxon>Saprospirales</taxon>
        <taxon>Haliscomenobacteraceae</taxon>
        <taxon>Phaeodactylibacter</taxon>
    </lineage>
</organism>
<dbReference type="EMBL" id="VOOR01000022">
    <property type="protein sequence ID" value="TXB62885.1"/>
    <property type="molecule type" value="Genomic_DNA"/>
</dbReference>
<proteinExistence type="predicted"/>
<feature type="domain" description="Peptidase M1 membrane alanine aminopeptidase" evidence="3">
    <location>
        <begin position="359"/>
        <end position="562"/>
    </location>
</feature>
<evidence type="ECO:0000313" key="5">
    <source>
        <dbReference type="Proteomes" id="UP000321580"/>
    </source>
</evidence>
<reference evidence="4 5" key="1">
    <citation type="submission" date="2019-08" db="EMBL/GenBank/DDBJ databases">
        <title>Genome of Phaeodactylibacter luteus.</title>
        <authorList>
            <person name="Bowman J.P."/>
        </authorList>
    </citation>
    <scope>NUCLEOTIDE SEQUENCE [LARGE SCALE GENOMIC DNA]</scope>
    <source>
        <strain evidence="4 5">KCTC 42180</strain>
    </source>
</reference>
<dbReference type="InterPro" id="IPR027268">
    <property type="entry name" value="Peptidase_M4/M1_CTD_sf"/>
</dbReference>
<dbReference type="InterPro" id="IPR014782">
    <property type="entry name" value="Peptidase_M1_dom"/>
</dbReference>
<protein>
    <submittedName>
        <fullName evidence="4">M1 family metallopeptidase</fullName>
    </submittedName>
</protein>
<gene>
    <name evidence="4" type="ORF">FRY97_11860</name>
</gene>
<sequence>MKRLLLFSFLCVLALSAAAQEENVNKNKFRQMYNELPTPNVYRNAAGAPGHEYWQQRADYNISLELDDEQQRIYGTEEITYFNNSPDNLEYLWVQLDQNMRAKDSDTYKTSPSSMDDRMSSGQLKSLTPTFDGGFKLDYVRDANGKDLSHTVVKTMMRINLPEPLKAGASYTFSIKWWYNINDRMEIGGRSGYEYFEEDDNYLYTIAQFFPRMAVYNDVEGWQNKQFLGRGEFTLPFGNYEVSITVPEDHLVAATGTLQNPNEVLTRAQRKKLEEAKAERDNPVIIVSEEEARENEKEKAAKTKTWKFAAENVRDFAFASSRKFIWDAMGVEQSDGSVVMAMSMYPKEGNPLWEKYSTKAVAHTLKWYSHYTFDYPYPVAWSINAKAIGMEYPMICFNFGRPEEDGTYTERVKYGMIGVIIHEVGHNYFPMIVNSDERQWTWMDEGLNSFLQYLAEQQWERDYPSRRGPAHKIVDYMKGDKSKITPIMTNSESIYQFGNNAYGKPATALNILRETIMGRELFDYAFKTYSNRWMFKHPSPADFFRTMEDASAIDLDWFWRGWFFTTDHVDIALDGVKWYRIDTQEPLAESELSKKMREEEPQYISSIRNAAEIEKTQDEIDPALRDFYTDYDPLSVSILDREEYEKYLSSLSDEERAMLEAGKNYYELSFRNIGGLVMPIIVQFQFEDGSIEDHYIPAEIWRMNDKEVSKVFITEKEVQQIVVDPYLETADTDTGNNYYPPRTQLNRFELYKRRSWGGGENPMQRDRRAKAKEEGTD</sequence>
<dbReference type="GO" id="GO:0008237">
    <property type="term" value="F:metallopeptidase activity"/>
    <property type="evidence" value="ECO:0007669"/>
    <property type="project" value="InterPro"/>
</dbReference>
<keyword evidence="5" id="KW-1185">Reference proteome</keyword>
<dbReference type="RefSeq" id="WP_147167753.1">
    <property type="nucleotide sequence ID" value="NZ_VOOR01000022.1"/>
</dbReference>
<feature type="signal peptide" evidence="2">
    <location>
        <begin position="1"/>
        <end position="19"/>
    </location>
</feature>
<dbReference type="SUPFAM" id="SSF55486">
    <property type="entry name" value="Metalloproteases ('zincins'), catalytic domain"/>
    <property type="match status" value="1"/>
</dbReference>
<evidence type="ECO:0000256" key="2">
    <source>
        <dbReference type="SAM" id="SignalP"/>
    </source>
</evidence>
<dbReference type="Pfam" id="PF01433">
    <property type="entry name" value="Peptidase_M1"/>
    <property type="match status" value="1"/>
</dbReference>
<name>A0A5C6RLP4_9BACT</name>
<dbReference type="CDD" id="cd09604">
    <property type="entry name" value="M1_APN_like"/>
    <property type="match status" value="1"/>
</dbReference>
<dbReference type="GO" id="GO:0008270">
    <property type="term" value="F:zinc ion binding"/>
    <property type="evidence" value="ECO:0007669"/>
    <property type="project" value="InterPro"/>
</dbReference>
<feature type="region of interest" description="Disordered" evidence="1">
    <location>
        <begin position="756"/>
        <end position="777"/>
    </location>
</feature>